<sequence length="71" mass="8437">MQDSRLERTAEMIWIDSLRTGMWSNLLKKHTDFLLLYMNNGREYTRRESQFVSSRQIGRHSRMIATKSPGC</sequence>
<protein>
    <submittedName>
        <fullName evidence="1">Uncharacterized protein</fullName>
    </submittedName>
</protein>
<organism evidence="1 2">
    <name type="scientific">Paenibacillus illinoisensis</name>
    <dbReference type="NCBI Taxonomy" id="59845"/>
    <lineage>
        <taxon>Bacteria</taxon>
        <taxon>Bacillati</taxon>
        <taxon>Bacillota</taxon>
        <taxon>Bacilli</taxon>
        <taxon>Bacillales</taxon>
        <taxon>Paenibacillaceae</taxon>
        <taxon>Paenibacillus</taxon>
    </lineage>
</organism>
<dbReference type="EMBL" id="PRLG01000029">
    <property type="protein sequence ID" value="PYY25834.1"/>
    <property type="molecule type" value="Genomic_DNA"/>
</dbReference>
<dbReference type="AlphaFoldDB" id="A0A2W0C288"/>
<comment type="caution">
    <text evidence="1">The sequence shown here is derived from an EMBL/GenBank/DDBJ whole genome shotgun (WGS) entry which is preliminary data.</text>
</comment>
<dbReference type="Proteomes" id="UP000247459">
    <property type="component" value="Unassembled WGS sequence"/>
</dbReference>
<proteinExistence type="predicted"/>
<evidence type="ECO:0000313" key="2">
    <source>
        <dbReference type="Proteomes" id="UP000247459"/>
    </source>
</evidence>
<gene>
    <name evidence="1" type="ORF">PIL02S_05198</name>
</gene>
<name>A0A2W0C288_9BACL</name>
<reference evidence="1 2" key="1">
    <citation type="submission" date="2018-01" db="EMBL/GenBank/DDBJ databases">
        <title>Genome sequence of the PGP bacterium Paenibacillus illinoisensis E3.</title>
        <authorList>
            <person name="Rolli E."/>
            <person name="Marasco R."/>
            <person name="Bessem C."/>
            <person name="Michoud G."/>
            <person name="Gaiarsa S."/>
            <person name="Borin S."/>
            <person name="Daffonchio D."/>
        </authorList>
    </citation>
    <scope>NUCLEOTIDE SEQUENCE [LARGE SCALE GENOMIC DNA]</scope>
    <source>
        <strain evidence="1 2">E3</strain>
    </source>
</reference>
<accession>A0A2W0C288</accession>
<evidence type="ECO:0000313" key="1">
    <source>
        <dbReference type="EMBL" id="PYY25834.1"/>
    </source>
</evidence>